<keyword evidence="2" id="KW-1185">Reference proteome</keyword>
<evidence type="ECO:0000313" key="2">
    <source>
        <dbReference type="Proteomes" id="UP001631969"/>
    </source>
</evidence>
<reference evidence="1" key="1">
    <citation type="submission" date="2024-12" db="EMBL/GenBank/DDBJ databases">
        <authorList>
            <person name="Wu N."/>
        </authorList>
    </citation>
    <scope>NUCLEOTIDE SEQUENCE</scope>
    <source>
        <strain evidence="1">P15</strain>
    </source>
</reference>
<organism evidence="1 2">
    <name type="scientific">Paenibacillus mesotrionivorans</name>
    <dbReference type="NCBI Taxonomy" id="3160968"/>
    <lineage>
        <taxon>Bacteria</taxon>
        <taxon>Bacillati</taxon>
        <taxon>Bacillota</taxon>
        <taxon>Bacilli</taxon>
        <taxon>Bacillales</taxon>
        <taxon>Paenibacillaceae</taxon>
        <taxon>Paenibacillus</taxon>
    </lineage>
</organism>
<evidence type="ECO:0000313" key="1">
    <source>
        <dbReference type="EMBL" id="MFM9331454.1"/>
    </source>
</evidence>
<dbReference type="EMBL" id="JBJURJ010000018">
    <property type="protein sequence ID" value="MFM9331454.1"/>
    <property type="molecule type" value="Genomic_DNA"/>
</dbReference>
<gene>
    <name evidence="1" type="ORF">ACI1P1_24465</name>
</gene>
<sequence length="175" mass="19902">MAKYRLCNGLAIAPEKDMRMLREMSRKGWHLAGLSGLLYRFEEGQPQDYDYALNMERRIGPDMLSFYEASGWTPVVAQHGYQIFRAAAGTSPIFSDADSEMEILRSNRRQMGKLALIFMGLLLGCLFMLNQADQSFYVGMASGASLVLMVCVIFTVFPFIGYTRTLRKKQRNRLS</sequence>
<protein>
    <submittedName>
        <fullName evidence="1">DUF2812 domain-containing protein</fullName>
    </submittedName>
</protein>
<accession>A0ACC7P784</accession>
<comment type="caution">
    <text evidence="1">The sequence shown here is derived from an EMBL/GenBank/DDBJ whole genome shotgun (WGS) entry which is preliminary data.</text>
</comment>
<proteinExistence type="predicted"/>
<dbReference type="Proteomes" id="UP001631969">
    <property type="component" value="Unassembled WGS sequence"/>
</dbReference>
<name>A0ACC7P784_9BACL</name>